<name>B4D586_9BACT</name>
<dbReference type="AlphaFoldDB" id="B4D586"/>
<sequence length="69" mass="8129">MKVIRVPWIRCRADEVGSCAIEVRWRKQSFQILAYSEREAQEWWGGLRDEERDAVAGLDESPTEQASFW</sequence>
<dbReference type="InParanoid" id="B4D586"/>
<dbReference type="Proteomes" id="UP000005824">
    <property type="component" value="Unassembled WGS sequence"/>
</dbReference>
<comment type="caution">
    <text evidence="1">The sequence shown here is derived from an EMBL/GenBank/DDBJ whole genome shotgun (WGS) entry which is preliminary data.</text>
</comment>
<evidence type="ECO:0000313" key="2">
    <source>
        <dbReference type="Proteomes" id="UP000005824"/>
    </source>
</evidence>
<gene>
    <name evidence="1" type="ORF">CfE428DRAFT_4075</name>
</gene>
<evidence type="ECO:0000313" key="1">
    <source>
        <dbReference type="EMBL" id="EDY18291.1"/>
    </source>
</evidence>
<keyword evidence="2" id="KW-1185">Reference proteome</keyword>
<accession>B4D586</accession>
<protein>
    <submittedName>
        <fullName evidence="1">Uncharacterized protein</fullName>
    </submittedName>
</protein>
<reference evidence="1 2" key="1">
    <citation type="journal article" date="2011" name="J. Bacteriol.">
        <title>Genome sequence of Chthoniobacter flavus Ellin428, an aerobic heterotrophic soil bacterium.</title>
        <authorList>
            <person name="Kant R."/>
            <person name="van Passel M.W."/>
            <person name="Palva A."/>
            <person name="Lucas S."/>
            <person name="Lapidus A."/>
            <person name="Glavina Del Rio T."/>
            <person name="Dalin E."/>
            <person name="Tice H."/>
            <person name="Bruce D."/>
            <person name="Goodwin L."/>
            <person name="Pitluck S."/>
            <person name="Larimer F.W."/>
            <person name="Land M.L."/>
            <person name="Hauser L."/>
            <person name="Sangwan P."/>
            <person name="de Vos W.M."/>
            <person name="Janssen P.H."/>
            <person name="Smidt H."/>
        </authorList>
    </citation>
    <scope>NUCLEOTIDE SEQUENCE [LARGE SCALE GENOMIC DNA]</scope>
    <source>
        <strain evidence="1 2">Ellin428</strain>
    </source>
</reference>
<organism evidence="1 2">
    <name type="scientific">Chthoniobacter flavus Ellin428</name>
    <dbReference type="NCBI Taxonomy" id="497964"/>
    <lineage>
        <taxon>Bacteria</taxon>
        <taxon>Pseudomonadati</taxon>
        <taxon>Verrucomicrobiota</taxon>
        <taxon>Spartobacteria</taxon>
        <taxon>Chthoniobacterales</taxon>
        <taxon>Chthoniobacteraceae</taxon>
        <taxon>Chthoniobacter</taxon>
    </lineage>
</organism>
<dbReference type="EMBL" id="ABVL01000013">
    <property type="protein sequence ID" value="EDY18291.1"/>
    <property type="molecule type" value="Genomic_DNA"/>
</dbReference>
<proteinExistence type="predicted"/>